<reference evidence="2 3" key="1">
    <citation type="journal article" date="2011" name="BMC Genomics">
        <title>Genome-wide analysis of the role of GlnR in Streptomyces venezuelae provides new insights into global nitrogen regulation in actinomycetes.</title>
        <authorList>
            <person name="Pullan S.T."/>
            <person name="Bibb M.J."/>
            <person name="Merrick M."/>
        </authorList>
    </citation>
    <scope>NUCLEOTIDE SEQUENCE [LARGE SCALE GENOMIC DNA]</scope>
    <source>
        <strain evidence="2">ATCC 10712</strain>
    </source>
</reference>
<name>F2R888_STRVP</name>
<proteinExistence type="predicted"/>
<dbReference type="EMBL" id="FR845719">
    <property type="protein sequence ID" value="CCA58897.1"/>
    <property type="molecule type" value="Genomic_DNA"/>
</dbReference>
<dbReference type="STRING" id="953739.SVEN_5611"/>
<dbReference type="RefSeq" id="WP_015036792.1">
    <property type="nucleotide sequence ID" value="NC_018750.1"/>
</dbReference>
<evidence type="ECO:0000313" key="3">
    <source>
        <dbReference type="Proteomes" id="UP000006854"/>
    </source>
</evidence>
<dbReference type="eggNOG" id="ENOG5030HUK">
    <property type="taxonomic scope" value="Bacteria"/>
</dbReference>
<dbReference type="PATRIC" id="fig|953739.5.peg.836"/>
<feature type="region of interest" description="Disordered" evidence="1">
    <location>
        <begin position="257"/>
        <end position="284"/>
    </location>
</feature>
<sequence length="284" mass="30396">MIIRIHERAADAGPVLADALGKPLTYETALATEIVVAHVPGSDAFSADDDPASWTSVDWAEHVNETLTEHPFTVGPGQDRRAVFHLTVRLAPDDRALNGPEWSEVAFRIARAAGIEIPGDDQGCRSVALQAQPGQVDLIANLIRLDGTWQRQPSGLPRRLAFEARRLESDLGLITPGALAATPSLPDTARETAARLTPLTDVTGPLASARRVIEIQSQLLVGHPHARLRAAGHRLEWTARRLHDLDRDLTTTVAELSHPPAASAPAPAPGAPFPRTAARAGSRP</sequence>
<accession>F2R888</accession>
<evidence type="ECO:0000313" key="2">
    <source>
        <dbReference type="EMBL" id="CCA58897.1"/>
    </source>
</evidence>
<gene>
    <name evidence="2" type="ordered locus">SVEN_5611</name>
</gene>
<dbReference type="GeneID" id="51866169"/>
<evidence type="ECO:0000256" key="1">
    <source>
        <dbReference type="SAM" id="MobiDB-lite"/>
    </source>
</evidence>
<organism evidence="2 3">
    <name type="scientific">Streptomyces venezuelae (strain ATCC 10712 / CBS 650.69 / DSM 40230 / JCM 4526 / NBRC 13096 / PD 04745)</name>
    <dbReference type="NCBI Taxonomy" id="953739"/>
    <lineage>
        <taxon>Bacteria</taxon>
        <taxon>Bacillati</taxon>
        <taxon>Actinomycetota</taxon>
        <taxon>Actinomycetes</taxon>
        <taxon>Kitasatosporales</taxon>
        <taxon>Streptomycetaceae</taxon>
        <taxon>Streptomyces</taxon>
    </lineage>
</organism>
<dbReference type="HOGENOM" id="CLU_939817_0_0_11"/>
<evidence type="ECO:0008006" key="4">
    <source>
        <dbReference type="Google" id="ProtNLM"/>
    </source>
</evidence>
<keyword evidence="3" id="KW-1185">Reference proteome</keyword>
<protein>
    <recommendedName>
        <fullName evidence="4">Relaxase/mobilization nuclease</fullName>
    </recommendedName>
</protein>
<dbReference type="Proteomes" id="UP000006854">
    <property type="component" value="Chromosome"/>
</dbReference>
<dbReference type="AlphaFoldDB" id="F2R888"/>
<feature type="compositionally biased region" description="Low complexity" evidence="1">
    <location>
        <begin position="273"/>
        <end position="284"/>
    </location>
</feature>
<dbReference type="KEGG" id="sve:SVEN_5611"/>
<dbReference type="OrthoDB" id="4269146at2"/>